<dbReference type="GO" id="GO:0043565">
    <property type="term" value="F:sequence-specific DNA binding"/>
    <property type="evidence" value="ECO:0007669"/>
    <property type="project" value="TreeGrafter"/>
</dbReference>
<keyword evidence="4" id="KW-0804">Transcription</keyword>
<comment type="similarity">
    <text evidence="1">Belongs to the LysR transcriptional regulatory family.</text>
</comment>
<sequence length="300" mass="32756">MQAFTPKPFSRAKSPSLNALRAFEAAARHQSFSRAADELNVTAGAIAQQVKLLEDWIGCPLFQRLAQGIKLNKEGRLALPMLSKAFDQLSDAVTQLQHLGKPKEISIAALPSIALLWLSPKLPRLSALFSEYVISVTALEHPPNLQRDHFDMAFFYLSKDARSSTTLSLGPDELLPVCSPAFAQKAGPLKTAQDLQSQRLLHDASWRHHWQLWLDFAGFAAVDASRGSVFSIYSLALQSAIDGAGILMGRSSLVAHALETGQLVAPFDVCMPAPDELCLLLPEGSPFMAMQEPLLRCLKA</sequence>
<reference evidence="6 7" key="1">
    <citation type="submission" date="2019-03" db="EMBL/GenBank/DDBJ databases">
        <title>Genomic Encyclopedia of Type Strains, Phase IV (KMG-IV): sequencing the most valuable type-strain genomes for metagenomic binning, comparative biology and taxonomic classification.</title>
        <authorList>
            <person name="Goeker M."/>
        </authorList>
    </citation>
    <scope>NUCLEOTIDE SEQUENCE [LARGE SCALE GENOMIC DNA]</scope>
    <source>
        <strain evidence="6 7">DSM 24591</strain>
    </source>
</reference>
<evidence type="ECO:0000256" key="1">
    <source>
        <dbReference type="ARBA" id="ARBA00009437"/>
    </source>
</evidence>
<dbReference type="Proteomes" id="UP000295525">
    <property type="component" value="Unassembled WGS sequence"/>
</dbReference>
<keyword evidence="7" id="KW-1185">Reference proteome</keyword>
<proteinExistence type="inferred from homology"/>
<evidence type="ECO:0000256" key="3">
    <source>
        <dbReference type="ARBA" id="ARBA00023125"/>
    </source>
</evidence>
<dbReference type="InterPro" id="IPR005119">
    <property type="entry name" value="LysR_subst-bd"/>
</dbReference>
<gene>
    <name evidence="6" type="ORF">EDC26_105226</name>
</gene>
<dbReference type="GO" id="GO:0003700">
    <property type="term" value="F:DNA-binding transcription factor activity"/>
    <property type="evidence" value="ECO:0007669"/>
    <property type="project" value="InterPro"/>
</dbReference>
<name>A0A4R3M7V5_9BURK</name>
<evidence type="ECO:0000256" key="2">
    <source>
        <dbReference type="ARBA" id="ARBA00023015"/>
    </source>
</evidence>
<dbReference type="InterPro" id="IPR000847">
    <property type="entry name" value="LysR_HTH_N"/>
</dbReference>
<dbReference type="PRINTS" id="PR00039">
    <property type="entry name" value="HTHLYSR"/>
</dbReference>
<dbReference type="InterPro" id="IPR036388">
    <property type="entry name" value="WH-like_DNA-bd_sf"/>
</dbReference>
<evidence type="ECO:0000313" key="7">
    <source>
        <dbReference type="Proteomes" id="UP000295525"/>
    </source>
</evidence>
<feature type="domain" description="HTH lysR-type" evidence="5">
    <location>
        <begin position="15"/>
        <end position="72"/>
    </location>
</feature>
<dbReference type="SUPFAM" id="SSF53850">
    <property type="entry name" value="Periplasmic binding protein-like II"/>
    <property type="match status" value="1"/>
</dbReference>
<dbReference type="Pfam" id="PF00126">
    <property type="entry name" value="HTH_1"/>
    <property type="match status" value="1"/>
</dbReference>
<dbReference type="InterPro" id="IPR036390">
    <property type="entry name" value="WH_DNA-bd_sf"/>
</dbReference>
<organism evidence="6 7">
    <name type="scientific">Paralcaligenes ureilyticus</name>
    <dbReference type="NCBI Taxonomy" id="627131"/>
    <lineage>
        <taxon>Bacteria</taxon>
        <taxon>Pseudomonadati</taxon>
        <taxon>Pseudomonadota</taxon>
        <taxon>Betaproteobacteria</taxon>
        <taxon>Burkholderiales</taxon>
        <taxon>Alcaligenaceae</taxon>
        <taxon>Paralcaligenes</taxon>
    </lineage>
</organism>
<dbReference type="Pfam" id="PF03466">
    <property type="entry name" value="LysR_substrate"/>
    <property type="match status" value="1"/>
</dbReference>
<evidence type="ECO:0000259" key="5">
    <source>
        <dbReference type="PROSITE" id="PS50931"/>
    </source>
</evidence>
<dbReference type="RefSeq" id="WP_165930977.1">
    <property type="nucleotide sequence ID" value="NZ_SMAJ01000005.1"/>
</dbReference>
<dbReference type="InterPro" id="IPR058163">
    <property type="entry name" value="LysR-type_TF_proteobact-type"/>
</dbReference>
<comment type="caution">
    <text evidence="6">The sequence shown here is derived from an EMBL/GenBank/DDBJ whole genome shotgun (WGS) entry which is preliminary data.</text>
</comment>
<evidence type="ECO:0000256" key="4">
    <source>
        <dbReference type="ARBA" id="ARBA00023163"/>
    </source>
</evidence>
<dbReference type="SUPFAM" id="SSF46785">
    <property type="entry name" value="Winged helix' DNA-binding domain"/>
    <property type="match status" value="1"/>
</dbReference>
<protein>
    <submittedName>
        <fullName evidence="6">LysR family glycine cleavage system transcriptional activator</fullName>
    </submittedName>
</protein>
<dbReference type="PANTHER" id="PTHR30537">
    <property type="entry name" value="HTH-TYPE TRANSCRIPTIONAL REGULATOR"/>
    <property type="match status" value="1"/>
</dbReference>
<keyword evidence="3" id="KW-0238">DNA-binding</keyword>
<accession>A0A4R3M7V5</accession>
<evidence type="ECO:0000313" key="6">
    <source>
        <dbReference type="EMBL" id="TCT08673.1"/>
    </source>
</evidence>
<dbReference type="AlphaFoldDB" id="A0A4R3M7V5"/>
<dbReference type="FunFam" id="3.40.190.10:FF:000017">
    <property type="entry name" value="Glycine cleavage system transcriptional activator"/>
    <property type="match status" value="1"/>
</dbReference>
<dbReference type="GO" id="GO:0006351">
    <property type="term" value="P:DNA-templated transcription"/>
    <property type="evidence" value="ECO:0007669"/>
    <property type="project" value="TreeGrafter"/>
</dbReference>
<keyword evidence="2" id="KW-0805">Transcription regulation</keyword>
<dbReference type="Gene3D" id="1.10.10.10">
    <property type="entry name" value="Winged helix-like DNA-binding domain superfamily/Winged helix DNA-binding domain"/>
    <property type="match status" value="1"/>
</dbReference>
<dbReference type="EMBL" id="SMAJ01000005">
    <property type="protein sequence ID" value="TCT08673.1"/>
    <property type="molecule type" value="Genomic_DNA"/>
</dbReference>
<dbReference type="Gene3D" id="3.40.190.10">
    <property type="entry name" value="Periplasmic binding protein-like II"/>
    <property type="match status" value="2"/>
</dbReference>
<dbReference type="FunFam" id="1.10.10.10:FF:000038">
    <property type="entry name" value="Glycine cleavage system transcriptional activator"/>
    <property type="match status" value="1"/>
</dbReference>
<dbReference type="PROSITE" id="PS50931">
    <property type="entry name" value="HTH_LYSR"/>
    <property type="match status" value="1"/>
</dbReference>
<dbReference type="PANTHER" id="PTHR30537:SF74">
    <property type="entry name" value="HTH-TYPE TRANSCRIPTIONAL REGULATOR TRPI"/>
    <property type="match status" value="1"/>
</dbReference>